<evidence type="ECO:0000256" key="4">
    <source>
        <dbReference type="SAM" id="MobiDB-lite"/>
    </source>
</evidence>
<protein>
    <submittedName>
        <fullName evidence="7">IS5 family transposase</fullName>
    </submittedName>
</protein>
<feature type="compositionally biased region" description="Basic and acidic residues" evidence="4">
    <location>
        <begin position="202"/>
        <end position="232"/>
    </location>
</feature>
<dbReference type="GO" id="GO:0004803">
    <property type="term" value="F:transposase activity"/>
    <property type="evidence" value="ECO:0007669"/>
    <property type="project" value="InterPro"/>
</dbReference>
<dbReference type="AlphaFoldDB" id="A0A1N5UMP7"/>
<dbReference type="Proteomes" id="UP000195607">
    <property type="component" value="Chromosome I"/>
</dbReference>
<dbReference type="PANTHER" id="PTHR35604">
    <property type="entry name" value="TRANSPOSASE INSH FOR INSERTION SEQUENCE ELEMENT IS5A-RELATED"/>
    <property type="match status" value="1"/>
</dbReference>
<dbReference type="GO" id="GO:0006313">
    <property type="term" value="P:DNA transposition"/>
    <property type="evidence" value="ECO:0007669"/>
    <property type="project" value="InterPro"/>
</dbReference>
<dbReference type="GeneID" id="41588301"/>
<gene>
    <name evidence="7" type="ORF">CSP5_1040</name>
</gene>
<evidence type="ECO:0000259" key="6">
    <source>
        <dbReference type="Pfam" id="PF05598"/>
    </source>
</evidence>
<dbReference type="Pfam" id="PF01609">
    <property type="entry name" value="DDE_Tnp_1"/>
    <property type="match status" value="1"/>
</dbReference>
<organism evidence="7 8">
    <name type="scientific">Cuniculiplasma divulgatum</name>
    <dbReference type="NCBI Taxonomy" id="1673428"/>
    <lineage>
        <taxon>Archaea</taxon>
        <taxon>Methanobacteriati</taxon>
        <taxon>Thermoplasmatota</taxon>
        <taxon>Thermoplasmata</taxon>
        <taxon>Thermoplasmatales</taxon>
        <taxon>Cuniculiplasmataceae</taxon>
        <taxon>Cuniculiplasma</taxon>
    </lineage>
</organism>
<dbReference type="EMBL" id="LT671858">
    <property type="protein sequence ID" value="SIM61881.1"/>
    <property type="molecule type" value="Genomic_DNA"/>
</dbReference>
<accession>A0A1N5UMP7</accession>
<dbReference type="GO" id="GO:0003677">
    <property type="term" value="F:DNA binding"/>
    <property type="evidence" value="ECO:0007669"/>
    <property type="project" value="UniProtKB-KW"/>
</dbReference>
<feature type="region of interest" description="Disordered" evidence="4">
    <location>
        <begin position="144"/>
        <end position="232"/>
    </location>
</feature>
<name>A0A1N5UMP7_9ARCH</name>
<dbReference type="Pfam" id="PF05598">
    <property type="entry name" value="DUF772"/>
    <property type="match status" value="1"/>
</dbReference>
<comment type="function">
    <text evidence="1">Involved in the transposition of the insertion sequence IS5.</text>
</comment>
<feature type="compositionally biased region" description="Basic residues" evidence="4">
    <location>
        <begin position="190"/>
        <end position="200"/>
    </location>
</feature>
<feature type="domain" description="Transposase InsH N-terminal" evidence="6">
    <location>
        <begin position="13"/>
        <end position="108"/>
    </location>
</feature>
<evidence type="ECO:0000256" key="1">
    <source>
        <dbReference type="ARBA" id="ARBA00003544"/>
    </source>
</evidence>
<evidence type="ECO:0000259" key="5">
    <source>
        <dbReference type="Pfam" id="PF01609"/>
    </source>
</evidence>
<dbReference type="InterPro" id="IPR047959">
    <property type="entry name" value="Transpos_IS5"/>
</dbReference>
<dbReference type="NCBIfam" id="NF033581">
    <property type="entry name" value="transpos_IS5_4"/>
    <property type="match status" value="1"/>
</dbReference>
<dbReference type="InterPro" id="IPR002559">
    <property type="entry name" value="Transposase_11"/>
</dbReference>
<evidence type="ECO:0000313" key="7">
    <source>
        <dbReference type="EMBL" id="SIM61881.1"/>
    </source>
</evidence>
<sequence length="373" mass="42813">MSSLRDFSIPEAYNQIRSMDTLVGLEPIVDWNALGSMVSSLFKNNTEKGGRPNFDEITMIRTLFIQELYGLSDEATERELYDRISFRHFLHYPDKMPDARTIWLFRERLSSSGMDKKLWEAIWKQFNDRGIRIEKGVIQDASYIESDHGKHGRRKPPVPVDPEPPQMTKNEETGESPGKGDAADPDQKKKMTKAQKKAAKIKASEKKRLSKEERRSSKTRRSKDGTFTKKDNRTHFGYKLHSSVGVDMPLIREFVVTTAALHDANVDLSVPDMPCYRDKGYQGAPCRGLNGTMDHASRNNPLSIDQVRRNLRISRKRSPGERPYSIIKGKFNGDHVYVTMVRRVRVKAMFKCFCYNLFTLMNLKKRGKIAAAM</sequence>
<evidence type="ECO:0000256" key="2">
    <source>
        <dbReference type="ARBA" id="ARBA00023125"/>
    </source>
</evidence>
<keyword evidence="2" id="KW-0238">DNA-binding</keyword>
<evidence type="ECO:0000256" key="3">
    <source>
        <dbReference type="ARBA" id="ARBA00023172"/>
    </source>
</evidence>
<evidence type="ECO:0000313" key="8">
    <source>
        <dbReference type="Proteomes" id="UP000195607"/>
    </source>
</evidence>
<dbReference type="InterPro" id="IPR008490">
    <property type="entry name" value="Transposase_InsH_N"/>
</dbReference>
<proteinExistence type="predicted"/>
<feature type="domain" description="Transposase IS4-like" evidence="5">
    <location>
        <begin position="219"/>
        <end position="357"/>
    </location>
</feature>
<dbReference type="RefSeq" id="WP_172399409.1">
    <property type="nucleotide sequence ID" value="NZ_LT671858.1"/>
</dbReference>
<dbReference type="PANTHER" id="PTHR35604:SF2">
    <property type="entry name" value="TRANSPOSASE INSH FOR INSERTION SEQUENCE ELEMENT IS5A-RELATED"/>
    <property type="match status" value="1"/>
</dbReference>
<keyword evidence="3" id="KW-0233">DNA recombination</keyword>
<reference evidence="7 8" key="1">
    <citation type="submission" date="2016-04" db="EMBL/GenBank/DDBJ databases">
        <authorList>
            <person name="Evans L.H."/>
            <person name="Alamgir A."/>
            <person name="Owens N."/>
            <person name="Weber N.D."/>
            <person name="Virtaneva K."/>
            <person name="Barbian K."/>
            <person name="Babar A."/>
            <person name="Rosenke K."/>
        </authorList>
    </citation>
    <scope>NUCLEOTIDE SEQUENCE [LARGE SCALE GENOMIC DNA]</scope>
    <source>
        <strain evidence="8">S5(T) (JCM 30642 \VKM B-2941)</strain>
    </source>
</reference>